<dbReference type="Proteomes" id="UP000194546">
    <property type="component" value="Unassembled WGS sequence"/>
</dbReference>
<name>A0A242M7F6_CABSO</name>
<dbReference type="AlphaFoldDB" id="A0A242M7F6"/>
<sequence length="268" mass="29556">MTDHERLHPLRPFLKNWVWEHGRIGTRYLDCTDGAIKFDEGKKSHFAAEKYIYVPLDKDAPDNAAADGPVIQEAGLARFLRAAQLGTPADAGSVADVQRAVQDCVELGVFSAYQREAHEALARYAEEAMFDDEIRAAVVEDIRRSYAGMRAQLALYDFSVLYGLPAPLLISETPFIDWRVRARPAQPFVSLPLGPYALLVGAPSGRSSRVGPVVWKAASAMGPLKDHNRHLAEHARLWLVATADDQLIAEQGRFAPAIDPAKEDTKPS</sequence>
<evidence type="ECO:0000313" key="1">
    <source>
        <dbReference type="EMBL" id="OTP67198.1"/>
    </source>
</evidence>
<proteinExistence type="predicted"/>
<reference evidence="1 2" key="1">
    <citation type="submission" date="2017-03" db="EMBL/GenBank/DDBJ databases">
        <title>Genome analysis of strain PAMC 26510.</title>
        <authorList>
            <person name="Oh H.-M."/>
            <person name="Yang J.-A."/>
        </authorList>
    </citation>
    <scope>NUCLEOTIDE SEQUENCE [LARGE SCALE GENOMIC DNA]</scope>
    <source>
        <strain evidence="1 2">PAMC 26510</strain>
    </source>
</reference>
<evidence type="ECO:0008006" key="3">
    <source>
        <dbReference type="Google" id="ProtNLM"/>
    </source>
</evidence>
<gene>
    <name evidence="1" type="ORF">PAMC26510_32635</name>
</gene>
<dbReference type="RefSeq" id="WP_086383480.1">
    <property type="nucleotide sequence ID" value="NZ_NBTY01000198.1"/>
</dbReference>
<evidence type="ECO:0000313" key="2">
    <source>
        <dbReference type="Proteomes" id="UP000194546"/>
    </source>
</evidence>
<organism evidence="1 2">
    <name type="scientific">Caballeronia sordidicola</name>
    <name type="common">Burkholderia sordidicola</name>
    <dbReference type="NCBI Taxonomy" id="196367"/>
    <lineage>
        <taxon>Bacteria</taxon>
        <taxon>Pseudomonadati</taxon>
        <taxon>Pseudomonadota</taxon>
        <taxon>Betaproteobacteria</taxon>
        <taxon>Burkholderiales</taxon>
        <taxon>Burkholderiaceae</taxon>
        <taxon>Caballeronia</taxon>
    </lineage>
</organism>
<dbReference type="EMBL" id="NBTY01000198">
    <property type="protein sequence ID" value="OTP67198.1"/>
    <property type="molecule type" value="Genomic_DNA"/>
</dbReference>
<protein>
    <recommendedName>
        <fullName evidence="3">DUF4238 domain-containing protein</fullName>
    </recommendedName>
</protein>
<accession>A0A242M7F6</accession>
<comment type="caution">
    <text evidence="1">The sequence shown here is derived from an EMBL/GenBank/DDBJ whole genome shotgun (WGS) entry which is preliminary data.</text>
</comment>